<keyword evidence="2" id="KW-1185">Reference proteome</keyword>
<evidence type="ECO:0000313" key="1">
    <source>
        <dbReference type="EMBL" id="RMZ96091.1"/>
    </source>
</evidence>
<reference evidence="1 2" key="1">
    <citation type="journal article" date="2018" name="Sci. Rep.">
        <title>Genomic signatures of local adaptation to the degree of environmental predictability in rotifers.</title>
        <authorList>
            <person name="Franch-Gras L."/>
            <person name="Hahn C."/>
            <person name="Garcia-Roger E.M."/>
            <person name="Carmona M.J."/>
            <person name="Serra M."/>
            <person name="Gomez A."/>
        </authorList>
    </citation>
    <scope>NUCLEOTIDE SEQUENCE [LARGE SCALE GENOMIC DNA]</scope>
    <source>
        <strain evidence="1">HYR1</strain>
    </source>
</reference>
<organism evidence="1 2">
    <name type="scientific">Brachionus plicatilis</name>
    <name type="common">Marine rotifer</name>
    <name type="synonym">Brachionus muelleri</name>
    <dbReference type="NCBI Taxonomy" id="10195"/>
    <lineage>
        <taxon>Eukaryota</taxon>
        <taxon>Metazoa</taxon>
        <taxon>Spiralia</taxon>
        <taxon>Gnathifera</taxon>
        <taxon>Rotifera</taxon>
        <taxon>Eurotatoria</taxon>
        <taxon>Monogononta</taxon>
        <taxon>Pseudotrocha</taxon>
        <taxon>Ploima</taxon>
        <taxon>Brachionidae</taxon>
        <taxon>Brachionus</taxon>
    </lineage>
</organism>
<dbReference type="Proteomes" id="UP000276133">
    <property type="component" value="Unassembled WGS sequence"/>
</dbReference>
<evidence type="ECO:0000313" key="2">
    <source>
        <dbReference type="Proteomes" id="UP000276133"/>
    </source>
</evidence>
<accession>A0A3M7PAH0</accession>
<sequence length="128" mass="14785">MKDEPNVLELRFWSCMKADESFSPDREEDVMNAKQLFKFSFLSMEFVRNILGISGGITEMGITIKKMSFCAFFKAPTVLLNKSSARNFENLKLSKHNQKLTISEINWLFNVESLSRGCEVRFNLVLCQ</sequence>
<dbReference type="AlphaFoldDB" id="A0A3M7PAH0"/>
<gene>
    <name evidence="1" type="ORF">BpHYR1_030815</name>
</gene>
<dbReference type="EMBL" id="REGN01012309">
    <property type="protein sequence ID" value="RMZ96091.1"/>
    <property type="molecule type" value="Genomic_DNA"/>
</dbReference>
<name>A0A3M7PAH0_BRAPC</name>
<protein>
    <submittedName>
        <fullName evidence="1">Uncharacterized protein</fullName>
    </submittedName>
</protein>
<proteinExistence type="predicted"/>
<comment type="caution">
    <text evidence="1">The sequence shown here is derived from an EMBL/GenBank/DDBJ whole genome shotgun (WGS) entry which is preliminary data.</text>
</comment>